<comment type="caution">
    <text evidence="1">The sequence shown here is derived from an EMBL/GenBank/DDBJ whole genome shotgun (WGS) entry which is preliminary data.</text>
</comment>
<accession>A0ABV8QWP6</accession>
<organism evidence="1 2">
    <name type="scientific">Arthrobacter cryoconiti</name>
    <dbReference type="NCBI Taxonomy" id="748907"/>
    <lineage>
        <taxon>Bacteria</taxon>
        <taxon>Bacillati</taxon>
        <taxon>Actinomycetota</taxon>
        <taxon>Actinomycetes</taxon>
        <taxon>Micrococcales</taxon>
        <taxon>Micrococcaceae</taxon>
        <taxon>Arthrobacter</taxon>
    </lineage>
</organism>
<proteinExistence type="predicted"/>
<keyword evidence="2" id="KW-1185">Reference proteome</keyword>
<evidence type="ECO:0000313" key="1">
    <source>
        <dbReference type="EMBL" id="MFC4264243.1"/>
    </source>
</evidence>
<dbReference type="Gene3D" id="1.10.10.10">
    <property type="entry name" value="Winged helix-like DNA-binding domain superfamily/Winged helix DNA-binding domain"/>
    <property type="match status" value="1"/>
</dbReference>
<dbReference type="Proteomes" id="UP001595773">
    <property type="component" value="Unassembled WGS sequence"/>
</dbReference>
<dbReference type="RefSeq" id="WP_230068469.1">
    <property type="nucleotide sequence ID" value="NZ_BAABLL010000002.1"/>
</dbReference>
<evidence type="ECO:0000313" key="2">
    <source>
        <dbReference type="Proteomes" id="UP001595773"/>
    </source>
</evidence>
<evidence type="ECO:0008006" key="3">
    <source>
        <dbReference type="Google" id="ProtNLM"/>
    </source>
</evidence>
<sequence length="46" mass="5264">MSRMQAQQDAQIIRSALPLLTLTLIRDRESYGYEIVERLSRLSSPG</sequence>
<dbReference type="InterPro" id="IPR036388">
    <property type="entry name" value="WH-like_DNA-bd_sf"/>
</dbReference>
<protein>
    <recommendedName>
        <fullName evidence="3">PadR family transcriptional regulator</fullName>
    </recommendedName>
</protein>
<name>A0ABV8QWP6_9MICC</name>
<dbReference type="EMBL" id="JBHSCQ010000003">
    <property type="protein sequence ID" value="MFC4264243.1"/>
    <property type="molecule type" value="Genomic_DNA"/>
</dbReference>
<reference evidence="2" key="1">
    <citation type="journal article" date="2019" name="Int. J. Syst. Evol. Microbiol.">
        <title>The Global Catalogue of Microorganisms (GCM) 10K type strain sequencing project: providing services to taxonomists for standard genome sequencing and annotation.</title>
        <authorList>
            <consortium name="The Broad Institute Genomics Platform"/>
            <consortium name="The Broad Institute Genome Sequencing Center for Infectious Disease"/>
            <person name="Wu L."/>
            <person name="Ma J."/>
        </authorList>
    </citation>
    <scope>NUCLEOTIDE SEQUENCE [LARGE SCALE GENOMIC DNA]</scope>
    <source>
        <strain evidence="2">CGMCC 1.10698</strain>
    </source>
</reference>
<gene>
    <name evidence="1" type="ORF">ACFOW9_01335</name>
</gene>